<dbReference type="GO" id="GO:0042795">
    <property type="term" value="P:snRNA transcription by RNA polymerase II"/>
    <property type="evidence" value="ECO:0007669"/>
    <property type="project" value="TreeGrafter"/>
</dbReference>
<keyword evidence="2" id="KW-0238">DNA-binding</keyword>
<accession>A0A9W7XSN8</accession>
<dbReference type="Pfam" id="PF00249">
    <property type="entry name" value="Myb_DNA-binding"/>
    <property type="match status" value="1"/>
</dbReference>
<dbReference type="PROSITE" id="PS50090">
    <property type="entry name" value="MYB_LIKE"/>
    <property type="match status" value="2"/>
</dbReference>
<name>A0A9W7XSN8_9FUNG</name>
<feature type="domain" description="Myb-like" evidence="5">
    <location>
        <begin position="303"/>
        <end position="361"/>
    </location>
</feature>
<evidence type="ECO:0000259" key="6">
    <source>
        <dbReference type="PROSITE" id="PS51294"/>
    </source>
</evidence>
<dbReference type="EMBL" id="JANBOH010000001">
    <property type="protein sequence ID" value="KAJ1648695.1"/>
    <property type="molecule type" value="Genomic_DNA"/>
</dbReference>
<dbReference type="SUPFAM" id="SSF46689">
    <property type="entry name" value="Homeodomain-like"/>
    <property type="match status" value="2"/>
</dbReference>
<evidence type="ECO:0000313" key="7">
    <source>
        <dbReference type="EMBL" id="KAJ1648695.1"/>
    </source>
</evidence>
<keyword evidence="4" id="KW-0539">Nucleus</keyword>
<keyword evidence="8" id="KW-1185">Reference proteome</keyword>
<feature type="domain" description="HTH myb-type" evidence="6">
    <location>
        <begin position="69"/>
        <end position="117"/>
    </location>
</feature>
<dbReference type="Pfam" id="PF13921">
    <property type="entry name" value="Myb_DNA-bind_6"/>
    <property type="match status" value="1"/>
</dbReference>
<evidence type="ECO:0000256" key="4">
    <source>
        <dbReference type="ARBA" id="ARBA00023242"/>
    </source>
</evidence>
<evidence type="ECO:0000256" key="3">
    <source>
        <dbReference type="ARBA" id="ARBA00023163"/>
    </source>
</evidence>
<dbReference type="InterPro" id="IPR017930">
    <property type="entry name" value="Myb_dom"/>
</dbReference>
<dbReference type="PANTHER" id="PTHR46621">
    <property type="entry name" value="SNRNA-ACTIVATING PROTEIN COMPLEX SUBUNIT 4"/>
    <property type="match status" value="1"/>
</dbReference>
<keyword evidence="1" id="KW-0805">Transcription regulation</keyword>
<dbReference type="GO" id="GO:0042796">
    <property type="term" value="P:snRNA transcription by RNA polymerase III"/>
    <property type="evidence" value="ECO:0007669"/>
    <property type="project" value="TreeGrafter"/>
</dbReference>
<gene>
    <name evidence="7" type="ORF">LPJ64_000014</name>
</gene>
<dbReference type="Gene3D" id="1.10.10.60">
    <property type="entry name" value="Homeodomain-like"/>
    <property type="match status" value="3"/>
</dbReference>
<dbReference type="PANTHER" id="PTHR46621:SF1">
    <property type="entry name" value="SNRNA-ACTIVATING PROTEIN COMPLEX SUBUNIT 4"/>
    <property type="match status" value="1"/>
</dbReference>
<dbReference type="GO" id="GO:0000978">
    <property type="term" value="F:RNA polymerase II cis-regulatory region sequence-specific DNA binding"/>
    <property type="evidence" value="ECO:0007669"/>
    <property type="project" value="TreeGrafter"/>
</dbReference>
<dbReference type="InterPro" id="IPR009057">
    <property type="entry name" value="Homeodomain-like_sf"/>
</dbReference>
<dbReference type="PROSITE" id="PS51294">
    <property type="entry name" value="HTH_MYB"/>
    <property type="match status" value="1"/>
</dbReference>
<feature type="domain" description="Myb-like" evidence="5">
    <location>
        <begin position="69"/>
        <end position="113"/>
    </location>
</feature>
<dbReference type="InterPro" id="IPR001005">
    <property type="entry name" value="SANT/Myb"/>
</dbReference>
<dbReference type="GO" id="GO:0001006">
    <property type="term" value="F:RNA polymerase III type 3 promoter sequence-specific DNA binding"/>
    <property type="evidence" value="ECO:0007669"/>
    <property type="project" value="TreeGrafter"/>
</dbReference>
<reference evidence="7" key="1">
    <citation type="submission" date="2022-07" db="EMBL/GenBank/DDBJ databases">
        <title>Phylogenomic reconstructions and comparative analyses of Kickxellomycotina fungi.</title>
        <authorList>
            <person name="Reynolds N.K."/>
            <person name="Stajich J.E."/>
            <person name="Barry K."/>
            <person name="Grigoriev I.V."/>
            <person name="Crous P."/>
            <person name="Smith M.E."/>
        </authorList>
    </citation>
    <scope>NUCLEOTIDE SEQUENCE</scope>
    <source>
        <strain evidence="7">NBRC 105413</strain>
    </source>
</reference>
<dbReference type="GO" id="GO:0019185">
    <property type="term" value="C:snRNA-activating protein complex"/>
    <property type="evidence" value="ECO:0007669"/>
    <property type="project" value="TreeGrafter"/>
</dbReference>
<dbReference type="Proteomes" id="UP001145021">
    <property type="component" value="Unassembled WGS sequence"/>
</dbReference>
<dbReference type="SMART" id="SM00717">
    <property type="entry name" value="SANT"/>
    <property type="match status" value="3"/>
</dbReference>
<evidence type="ECO:0000256" key="2">
    <source>
        <dbReference type="ARBA" id="ARBA00023125"/>
    </source>
</evidence>
<evidence type="ECO:0000313" key="8">
    <source>
        <dbReference type="Proteomes" id="UP001145021"/>
    </source>
</evidence>
<dbReference type="CDD" id="cd00167">
    <property type="entry name" value="SANT"/>
    <property type="match status" value="2"/>
</dbReference>
<comment type="caution">
    <text evidence="7">The sequence shown here is derived from an EMBL/GenBank/DDBJ whole genome shotgun (WGS) entry which is preliminary data.</text>
</comment>
<sequence length="485" mass="56183">MKENRKPTKDDWEKYTKLFPGRTTNALSSRYNLLYNDELRDTSNGLGKIFGETNNDAKGRKTVYRKFIRWSASEDDALRTAVDIYGAKRWGLISSFVGTRTRIQCYNRWLNLSAPSFGKRIPPSYWMRDKQKQRKRNKIIGILSRNGLAAQSGSSVIGALLDHQQEKEQVLEENNRYRAFLRKRVLDGRSLVVPFSPEEDHALLRLVKSYGSRWAMFAKILTDRFHTQINADDNHTAGQKSVVVMQKRTPSVVYTRYFQLLRDYSGTSRTAFSDLQATSDSTTEDNRDLVDQPLRCYRRREKRRFSKRRTWSKEEQAELTKVVEEMLGEEHGFISWNYVAEKMKKYNRNSAQCQYYWTQICGTHLRHTPFAVSEDRVLWLFIIGSRSRSHSIASQPVPTIASLMTGYLEDSNLLSAAGSESSSLDSRALTCRSSPQILNRIKRFKKVLQWLREEAKVEASEELFDLVRGLTNSPSAFKIRSDNLK</sequence>
<dbReference type="AlphaFoldDB" id="A0A9W7XSN8"/>
<evidence type="ECO:0000256" key="1">
    <source>
        <dbReference type="ARBA" id="ARBA00023015"/>
    </source>
</evidence>
<dbReference type="InterPro" id="IPR051575">
    <property type="entry name" value="Myb-like_DNA-bd"/>
</dbReference>
<proteinExistence type="predicted"/>
<evidence type="ECO:0000259" key="5">
    <source>
        <dbReference type="PROSITE" id="PS50090"/>
    </source>
</evidence>
<protein>
    <submittedName>
        <fullName evidence="7">Uncharacterized protein</fullName>
    </submittedName>
</protein>
<keyword evidence="3" id="KW-0804">Transcription</keyword>
<organism evidence="7 8">
    <name type="scientific">Coemansia asiatica</name>
    <dbReference type="NCBI Taxonomy" id="1052880"/>
    <lineage>
        <taxon>Eukaryota</taxon>
        <taxon>Fungi</taxon>
        <taxon>Fungi incertae sedis</taxon>
        <taxon>Zoopagomycota</taxon>
        <taxon>Kickxellomycotina</taxon>
        <taxon>Kickxellomycetes</taxon>
        <taxon>Kickxellales</taxon>
        <taxon>Kickxellaceae</taxon>
        <taxon>Coemansia</taxon>
    </lineage>
</organism>